<sequence>CNIIDEKRLLPSIYRTGSFIGRLDGKIGDITFKEMKQEHSEKKDK</sequence>
<feature type="non-terminal residue" evidence="1">
    <location>
        <position position="1"/>
    </location>
</feature>
<proteinExistence type="predicted"/>
<name>A0A6S6SPK0_9BACT</name>
<accession>A0A6S6SPK0</accession>
<reference evidence="1" key="1">
    <citation type="submission" date="2020-01" db="EMBL/GenBank/DDBJ databases">
        <authorList>
            <person name="Meier V. D."/>
            <person name="Meier V D."/>
        </authorList>
    </citation>
    <scope>NUCLEOTIDE SEQUENCE</scope>
    <source>
        <strain evidence="1">HLG_WM_MAG_05</strain>
    </source>
</reference>
<evidence type="ECO:0000313" key="1">
    <source>
        <dbReference type="EMBL" id="CAA6806970.1"/>
    </source>
</evidence>
<dbReference type="AlphaFoldDB" id="A0A6S6SPK0"/>
<organism evidence="1">
    <name type="scientific">uncultured Sulfurovum sp</name>
    <dbReference type="NCBI Taxonomy" id="269237"/>
    <lineage>
        <taxon>Bacteria</taxon>
        <taxon>Pseudomonadati</taxon>
        <taxon>Campylobacterota</taxon>
        <taxon>Epsilonproteobacteria</taxon>
        <taxon>Campylobacterales</taxon>
        <taxon>Sulfurovaceae</taxon>
        <taxon>Sulfurovum</taxon>
        <taxon>environmental samples</taxon>
    </lineage>
</organism>
<protein>
    <submittedName>
        <fullName evidence="1">Uncharacterized protein</fullName>
    </submittedName>
</protein>
<dbReference type="EMBL" id="CACVAU010000024">
    <property type="protein sequence ID" value="CAA6806970.1"/>
    <property type="molecule type" value="Genomic_DNA"/>
</dbReference>
<gene>
    <name evidence="1" type="ORF">HELGO_WM34306</name>
</gene>